<dbReference type="Proteomes" id="UP000605201">
    <property type="component" value="Unassembled WGS sequence"/>
</dbReference>
<organism evidence="1 2">
    <name type="scientific">Candidatus Desulfatibia vada</name>
    <dbReference type="NCBI Taxonomy" id="2841696"/>
    <lineage>
        <taxon>Bacteria</taxon>
        <taxon>Pseudomonadati</taxon>
        <taxon>Thermodesulfobacteriota</taxon>
        <taxon>Desulfobacteria</taxon>
        <taxon>Desulfobacterales</taxon>
        <taxon>Desulfobacterales incertae sedis</taxon>
        <taxon>Candidatus Desulfatibia</taxon>
    </lineage>
</organism>
<dbReference type="AlphaFoldDB" id="A0A8J6P5K0"/>
<accession>A0A8J6P5K0</accession>
<proteinExistence type="predicted"/>
<reference evidence="1 2" key="1">
    <citation type="submission" date="2020-08" db="EMBL/GenBank/DDBJ databases">
        <title>Bridging the membrane lipid divide: bacteria of the FCB group superphylum have the potential to synthesize archaeal ether lipids.</title>
        <authorList>
            <person name="Villanueva L."/>
            <person name="Von Meijenfeldt F.A.B."/>
            <person name="Westbye A.B."/>
            <person name="Yadav S."/>
            <person name="Hopmans E.C."/>
            <person name="Dutilh B.E."/>
            <person name="Sinninghe Damste J.S."/>
        </authorList>
    </citation>
    <scope>NUCLEOTIDE SEQUENCE [LARGE SCALE GENOMIC DNA]</scope>
    <source>
        <strain evidence="1">NIOZ-UU17</strain>
    </source>
</reference>
<evidence type="ECO:0000313" key="2">
    <source>
        <dbReference type="Proteomes" id="UP000605201"/>
    </source>
</evidence>
<evidence type="ECO:0000313" key="1">
    <source>
        <dbReference type="EMBL" id="MBC8432882.1"/>
    </source>
</evidence>
<sequence>MTSNAQQQIDFTVNRDNLYREESFTDIKVAAIRRLVPVKPDGSDDESRATMFMAQTQIMTPGGPFVLQAMLNAKTIEEAMDEFPAAMQVQMNKMIAAAEQQQEKQDSQIIT</sequence>
<comment type="caution">
    <text evidence="1">The sequence shown here is derived from an EMBL/GenBank/DDBJ whole genome shotgun (WGS) entry which is preliminary data.</text>
</comment>
<name>A0A8J6P5K0_9BACT</name>
<gene>
    <name evidence="1" type="ORF">H8D96_13310</name>
</gene>
<protein>
    <submittedName>
        <fullName evidence="1">Cytoplasmic protein</fullName>
    </submittedName>
</protein>
<dbReference type="EMBL" id="JACNIG010000252">
    <property type="protein sequence ID" value="MBC8432882.1"/>
    <property type="molecule type" value="Genomic_DNA"/>
</dbReference>